<gene>
    <name evidence="6" type="ORF">I4W93_018655</name>
</gene>
<keyword evidence="2" id="KW-0819">tRNA processing</keyword>
<evidence type="ECO:0000256" key="3">
    <source>
        <dbReference type="ARBA" id="ARBA00023235"/>
    </source>
</evidence>
<comment type="function">
    <text evidence="4">Responsible for synthesis of pseudouridine from uracil.</text>
</comment>
<dbReference type="InterPro" id="IPR006225">
    <property type="entry name" value="PsdUridine_synth_RluC/D"/>
</dbReference>
<proteinExistence type="inferred from homology"/>
<dbReference type="NCBIfam" id="TIGR00005">
    <property type="entry name" value="rluA_subfam"/>
    <property type="match status" value="1"/>
</dbReference>
<organism evidence="6 7">
    <name type="scientific">Rheinheimera maricola</name>
    <dbReference type="NCBI Taxonomy" id="2793282"/>
    <lineage>
        <taxon>Bacteria</taxon>
        <taxon>Pseudomonadati</taxon>
        <taxon>Pseudomonadota</taxon>
        <taxon>Gammaproteobacteria</taxon>
        <taxon>Chromatiales</taxon>
        <taxon>Chromatiaceae</taxon>
        <taxon>Rheinheimera</taxon>
    </lineage>
</organism>
<evidence type="ECO:0000259" key="5">
    <source>
        <dbReference type="Pfam" id="PF00849"/>
    </source>
</evidence>
<name>A0ABS7XEP8_9GAMM</name>
<dbReference type="PANTHER" id="PTHR21600">
    <property type="entry name" value="MITOCHONDRIAL RNA PSEUDOURIDINE SYNTHASE"/>
    <property type="match status" value="1"/>
</dbReference>
<evidence type="ECO:0000256" key="4">
    <source>
        <dbReference type="RuleBase" id="RU362028"/>
    </source>
</evidence>
<dbReference type="SUPFAM" id="SSF55120">
    <property type="entry name" value="Pseudouridine synthase"/>
    <property type="match status" value="1"/>
</dbReference>
<dbReference type="RefSeq" id="WP_224673554.1">
    <property type="nucleotide sequence ID" value="NZ_JAERPS020000008.1"/>
</dbReference>
<dbReference type="PANTHER" id="PTHR21600:SF91">
    <property type="entry name" value="DUAL-SPECIFICITY RNA PSEUDOURIDINE SYNTHASE RLUA"/>
    <property type="match status" value="1"/>
</dbReference>
<accession>A0ABS7XEP8</accession>
<comment type="catalytic activity">
    <reaction evidence="4">
        <text>a uridine in RNA = a pseudouridine in RNA</text>
        <dbReference type="Rhea" id="RHEA:48348"/>
        <dbReference type="Rhea" id="RHEA-COMP:12068"/>
        <dbReference type="Rhea" id="RHEA-COMP:12069"/>
        <dbReference type="ChEBI" id="CHEBI:65314"/>
        <dbReference type="ChEBI" id="CHEBI:65315"/>
    </reaction>
</comment>
<dbReference type="Gene3D" id="3.30.2350.10">
    <property type="entry name" value="Pseudouridine synthase"/>
    <property type="match status" value="1"/>
</dbReference>
<dbReference type="InterPro" id="IPR006145">
    <property type="entry name" value="PsdUridine_synth_RsuA/RluA"/>
</dbReference>
<dbReference type="InterPro" id="IPR020103">
    <property type="entry name" value="PsdUridine_synth_cat_dom_sf"/>
</dbReference>
<dbReference type="EMBL" id="JAERPS020000008">
    <property type="protein sequence ID" value="MBZ9613619.1"/>
    <property type="molecule type" value="Genomic_DNA"/>
</dbReference>
<sequence>MPADEALLRHNSAVKNAEKLMTDTTTELAILPASSEPYQIVYEDDVLLVVNKPAKLLTVPGRHPQNQDCLIRRVQREFPFAEVVHRLDYDTSGLVILPLTKRVLSDISKQFQARTIQKQYIAMVNGKLAKARGEIDLPLAEDSANRPLYKVCQQTGKPSLTQYQLQRYDSTTNQSRVLLKPVTGRSHQLRVHMQALGHAMLGDTLYGTSEIAAKSPRLLLHAQTIRFVHPLSREELEFSVPAPF</sequence>
<dbReference type="EC" id="5.4.99.-" evidence="4"/>
<evidence type="ECO:0000256" key="1">
    <source>
        <dbReference type="ARBA" id="ARBA00010876"/>
    </source>
</evidence>
<protein>
    <recommendedName>
        <fullName evidence="4">Pseudouridine synthase</fullName>
        <ecNumber evidence="4">5.4.99.-</ecNumber>
    </recommendedName>
</protein>
<evidence type="ECO:0000313" key="7">
    <source>
        <dbReference type="Proteomes" id="UP000663814"/>
    </source>
</evidence>
<comment type="caution">
    <text evidence="6">The sequence shown here is derived from an EMBL/GenBank/DDBJ whole genome shotgun (WGS) entry which is preliminary data.</text>
</comment>
<feature type="domain" description="Pseudouridine synthase RsuA/RluA-like" evidence="5">
    <location>
        <begin position="47"/>
        <end position="195"/>
    </location>
</feature>
<dbReference type="Pfam" id="PF00849">
    <property type="entry name" value="PseudoU_synth_2"/>
    <property type="match status" value="1"/>
</dbReference>
<evidence type="ECO:0000256" key="2">
    <source>
        <dbReference type="ARBA" id="ARBA00022694"/>
    </source>
</evidence>
<keyword evidence="7" id="KW-1185">Reference proteome</keyword>
<evidence type="ECO:0000313" key="6">
    <source>
        <dbReference type="EMBL" id="MBZ9613619.1"/>
    </source>
</evidence>
<dbReference type="CDD" id="cd02869">
    <property type="entry name" value="PseudoU_synth_RluA_like"/>
    <property type="match status" value="1"/>
</dbReference>
<comment type="similarity">
    <text evidence="1 4">Belongs to the pseudouridine synthase RluA family.</text>
</comment>
<dbReference type="InterPro" id="IPR050188">
    <property type="entry name" value="RluA_PseudoU_synthase"/>
</dbReference>
<reference evidence="6 7" key="1">
    <citation type="submission" date="2021-08" db="EMBL/GenBank/DDBJ databases">
        <title>Rheinheimera aquimaris sp. nov., isolated from seawater of the East Sea in Korea.</title>
        <authorList>
            <person name="Kim K.H."/>
            <person name="Wenting R."/>
            <person name="Kim K.R."/>
            <person name="Jeon C.O."/>
        </authorList>
    </citation>
    <scope>NUCLEOTIDE SEQUENCE [LARGE SCALE GENOMIC DNA]</scope>
    <source>
        <strain evidence="6 7">MA-13</strain>
    </source>
</reference>
<dbReference type="Proteomes" id="UP000663814">
    <property type="component" value="Unassembled WGS sequence"/>
</dbReference>
<keyword evidence="3 4" id="KW-0413">Isomerase</keyword>